<comment type="caution">
    <text evidence="2">The sequence shown here is derived from an EMBL/GenBank/DDBJ whole genome shotgun (WGS) entry which is preliminary data.</text>
</comment>
<protein>
    <submittedName>
        <fullName evidence="2">Uncharacterized protein</fullName>
    </submittedName>
</protein>
<proteinExistence type="predicted"/>
<organism evidence="2 3">
    <name type="scientific">Puccinia coronata f. sp. avenae</name>
    <dbReference type="NCBI Taxonomy" id="200324"/>
    <lineage>
        <taxon>Eukaryota</taxon>
        <taxon>Fungi</taxon>
        <taxon>Dikarya</taxon>
        <taxon>Basidiomycota</taxon>
        <taxon>Pucciniomycotina</taxon>
        <taxon>Pucciniomycetes</taxon>
        <taxon>Pucciniales</taxon>
        <taxon>Pucciniaceae</taxon>
        <taxon>Puccinia</taxon>
    </lineage>
</organism>
<dbReference type="Proteomes" id="UP000235392">
    <property type="component" value="Unassembled WGS sequence"/>
</dbReference>
<feature type="region of interest" description="Disordered" evidence="1">
    <location>
        <begin position="241"/>
        <end position="270"/>
    </location>
</feature>
<evidence type="ECO:0000313" key="3">
    <source>
        <dbReference type="Proteomes" id="UP000235392"/>
    </source>
</evidence>
<evidence type="ECO:0000313" key="2">
    <source>
        <dbReference type="EMBL" id="PLW04955.1"/>
    </source>
</evidence>
<sequence>GSRYRSIYLKFWDLGGLKDIRRIWEKLISLEFITPLMSCTGRRLLLTSISPTLFRNACRHTTVNVTGSPKRSHAPPPIKVPRALRQASGTAIRDQTVVTTLPNDASIHIQAFTCRRYTARFSMSPTNITRDSRSSAGQTKEARTSGNKSSPTPTHSQYPETPRCHQSPIQESPEIVAIFPQASFPFQRLSQLASPSEPRIASFDIRNFPLHLDTSQRLDSLPSIVIPQSIKIPQYVSGSLPSLPTSRDGHPVSSPHHHISLPSGLTSQVT</sequence>
<accession>A0A2N5RVD3</accession>
<dbReference type="EMBL" id="PGCI01001430">
    <property type="protein sequence ID" value="PLW04955.1"/>
    <property type="molecule type" value="Genomic_DNA"/>
</dbReference>
<name>A0A2N5RVD3_9BASI</name>
<gene>
    <name evidence="2" type="ORF">PCASD_26317</name>
</gene>
<feature type="region of interest" description="Disordered" evidence="1">
    <location>
        <begin position="124"/>
        <end position="167"/>
    </location>
</feature>
<feature type="non-terminal residue" evidence="2">
    <location>
        <position position="1"/>
    </location>
</feature>
<dbReference type="AlphaFoldDB" id="A0A2N5RVD3"/>
<evidence type="ECO:0000256" key="1">
    <source>
        <dbReference type="SAM" id="MobiDB-lite"/>
    </source>
</evidence>
<feature type="compositionally biased region" description="Polar residues" evidence="1">
    <location>
        <begin position="124"/>
        <end position="159"/>
    </location>
</feature>
<reference evidence="2 3" key="1">
    <citation type="submission" date="2017-11" db="EMBL/GenBank/DDBJ databases">
        <title>De novo assembly and phasing of dikaryotic genomes from two isolates of Puccinia coronata f. sp. avenae, the causal agent of oat crown rust.</title>
        <authorList>
            <person name="Miller M.E."/>
            <person name="Zhang Y."/>
            <person name="Omidvar V."/>
            <person name="Sperschneider J."/>
            <person name="Schwessinger B."/>
            <person name="Raley C."/>
            <person name="Palmer J.M."/>
            <person name="Garnica D."/>
            <person name="Upadhyaya N."/>
            <person name="Rathjen J."/>
            <person name="Taylor J.M."/>
            <person name="Park R.F."/>
            <person name="Dodds P.N."/>
            <person name="Hirsch C.D."/>
            <person name="Kianian S.F."/>
            <person name="Figueroa M."/>
        </authorList>
    </citation>
    <scope>NUCLEOTIDE SEQUENCE [LARGE SCALE GENOMIC DNA]</scope>
    <source>
        <strain evidence="2">12SD80</strain>
    </source>
</reference>